<sequence length="42" mass="4695">MATSGADTAPKKFIGKGFFSEQGLESDTTRWAEIYQGFLRHD</sequence>
<dbReference type="KEGG" id="hde:HDEF_1120"/>
<proteinExistence type="predicted"/>
<evidence type="ECO:0000313" key="2">
    <source>
        <dbReference type="Proteomes" id="UP000002334"/>
    </source>
</evidence>
<protein>
    <submittedName>
        <fullName evidence="1">Uncharacterized protein</fullName>
    </submittedName>
</protein>
<reference evidence="1 2" key="1">
    <citation type="journal article" date="2009" name="Proc. Natl. Acad. Sci. U.S.A.">
        <title>Hamiltonella defensa, genome evolution of protective bacterial endosymbiont from pathogenic ancestors.</title>
        <authorList>
            <person name="Degnan P.H."/>
            <person name="Yu Y."/>
            <person name="Sisneros N."/>
            <person name="Wing R.A."/>
            <person name="Moran N.A."/>
        </authorList>
    </citation>
    <scope>NUCLEOTIDE SEQUENCE [LARGE SCALE GENOMIC DNA]</scope>
    <source>
        <strain evidence="2">5AT</strain>
    </source>
</reference>
<dbReference type="EMBL" id="CP001277">
    <property type="protein sequence ID" value="ACQ67791.1"/>
    <property type="molecule type" value="Genomic_DNA"/>
</dbReference>
<evidence type="ECO:0000313" key="1">
    <source>
        <dbReference type="EMBL" id="ACQ67791.1"/>
    </source>
</evidence>
<dbReference type="HOGENOM" id="CLU_3252401_0_0_6"/>
<name>C4K5E8_HAMD5</name>
<accession>C4K5E8</accession>
<gene>
    <name evidence="1" type="ordered locus">HDEF_1120</name>
</gene>
<organism evidence="1 2">
    <name type="scientific">Hamiltonella defensa subsp. Acyrthosiphon pisum (strain 5AT)</name>
    <dbReference type="NCBI Taxonomy" id="572265"/>
    <lineage>
        <taxon>Bacteria</taxon>
        <taxon>Pseudomonadati</taxon>
        <taxon>Pseudomonadota</taxon>
        <taxon>Gammaproteobacteria</taxon>
        <taxon>Enterobacterales</taxon>
        <taxon>Enterobacteriaceae</taxon>
        <taxon>aphid secondary symbionts</taxon>
        <taxon>Candidatus Williamhamiltonella</taxon>
    </lineage>
</organism>
<dbReference type="AlphaFoldDB" id="C4K5E8"/>
<keyword evidence="2" id="KW-1185">Reference proteome</keyword>
<dbReference type="Proteomes" id="UP000002334">
    <property type="component" value="Chromosome"/>
</dbReference>